<organism evidence="2 3">
    <name type="scientific">Clonorchis sinensis</name>
    <name type="common">Chinese liver fluke</name>
    <dbReference type="NCBI Taxonomy" id="79923"/>
    <lineage>
        <taxon>Eukaryota</taxon>
        <taxon>Metazoa</taxon>
        <taxon>Spiralia</taxon>
        <taxon>Lophotrochozoa</taxon>
        <taxon>Platyhelminthes</taxon>
        <taxon>Trematoda</taxon>
        <taxon>Digenea</taxon>
        <taxon>Opisthorchiida</taxon>
        <taxon>Opisthorchiata</taxon>
        <taxon>Opisthorchiidae</taxon>
        <taxon>Clonorchis</taxon>
    </lineage>
</organism>
<dbReference type="AlphaFoldDB" id="G7YCU1"/>
<feature type="compositionally biased region" description="Polar residues" evidence="1">
    <location>
        <begin position="78"/>
        <end position="92"/>
    </location>
</feature>
<keyword evidence="3" id="KW-1185">Reference proteome</keyword>
<sequence length="313" mass="35865">MNIIFYNDMLKNRNWDVDLATWTQKTSDTVDTPLQTIIDQPPPAYKDFAKYPLATEMEDKPSMMQTTRVASTILRDTTTIESVSNPQANTAVSHERTEDSQQRGTLETTVTAVQTNAPCSSPTEAPNYPSSPVRPNNDRNTPFVRTVQLPRQSYRTPARVNLSHSGFTTAFREMRIKLLLSENAMCYKKNWMRSLSDGDRSVEITPTETGWYTGMVHLTSDLFAFFPGGHCKRRQDHSRLVLSERPCRPKQYGYVKRLYDELKNRVAWLIQRKVTINMHENGLDPQQCSYVEDLFDHPWATTKGLADIAHNPE</sequence>
<feature type="compositionally biased region" description="Polar residues" evidence="1">
    <location>
        <begin position="102"/>
        <end position="140"/>
    </location>
</feature>
<reference key="2">
    <citation type="submission" date="2011-10" db="EMBL/GenBank/DDBJ databases">
        <title>The genome and transcriptome sequence of Clonorchis sinensis provide insights into the carcinogenic liver fluke.</title>
        <authorList>
            <person name="Wang X."/>
            <person name="Huang Y."/>
            <person name="Chen W."/>
            <person name="Liu H."/>
            <person name="Guo L."/>
            <person name="Chen Y."/>
            <person name="Luo F."/>
            <person name="Zhou W."/>
            <person name="Sun J."/>
            <person name="Mao Q."/>
            <person name="Liang P."/>
            <person name="Zhou C."/>
            <person name="Tian Y."/>
            <person name="Men J."/>
            <person name="Lv X."/>
            <person name="Huang L."/>
            <person name="Zhou J."/>
            <person name="Hu Y."/>
            <person name="Li R."/>
            <person name="Zhang F."/>
            <person name="Lei H."/>
            <person name="Li X."/>
            <person name="Hu X."/>
            <person name="Liang C."/>
            <person name="Xu J."/>
            <person name="Wu Z."/>
            <person name="Yu X."/>
        </authorList>
    </citation>
    <scope>NUCLEOTIDE SEQUENCE</scope>
    <source>
        <strain>Henan</strain>
    </source>
</reference>
<reference evidence="2" key="1">
    <citation type="journal article" date="2011" name="Genome Biol.">
        <title>The draft genome of the carcinogenic human liver fluke Clonorchis sinensis.</title>
        <authorList>
            <person name="Wang X."/>
            <person name="Chen W."/>
            <person name="Huang Y."/>
            <person name="Sun J."/>
            <person name="Men J."/>
            <person name="Liu H."/>
            <person name="Luo F."/>
            <person name="Guo L."/>
            <person name="Lv X."/>
            <person name="Deng C."/>
            <person name="Zhou C."/>
            <person name="Fan Y."/>
            <person name="Li X."/>
            <person name="Huang L."/>
            <person name="Hu Y."/>
            <person name="Liang C."/>
            <person name="Hu X."/>
            <person name="Xu J."/>
            <person name="Yu X."/>
        </authorList>
    </citation>
    <scope>NUCLEOTIDE SEQUENCE [LARGE SCALE GENOMIC DNA]</scope>
    <source>
        <strain evidence="2">Henan</strain>
    </source>
</reference>
<proteinExistence type="predicted"/>
<dbReference type="EMBL" id="DF143078">
    <property type="protein sequence ID" value="GAA50775.1"/>
    <property type="molecule type" value="Genomic_DNA"/>
</dbReference>
<feature type="region of interest" description="Disordered" evidence="1">
    <location>
        <begin position="78"/>
        <end position="140"/>
    </location>
</feature>
<gene>
    <name evidence="2" type="ORF">CLF_105029</name>
</gene>
<evidence type="ECO:0000313" key="3">
    <source>
        <dbReference type="Proteomes" id="UP000008909"/>
    </source>
</evidence>
<dbReference type="Proteomes" id="UP000008909">
    <property type="component" value="Unassembled WGS sequence"/>
</dbReference>
<evidence type="ECO:0000256" key="1">
    <source>
        <dbReference type="SAM" id="MobiDB-lite"/>
    </source>
</evidence>
<accession>G7YCU1</accession>
<evidence type="ECO:0000313" key="2">
    <source>
        <dbReference type="EMBL" id="GAA50775.1"/>
    </source>
</evidence>
<protein>
    <submittedName>
        <fullName evidence="2">Uncharacterized protein</fullName>
    </submittedName>
</protein>
<name>G7YCU1_CLOSI</name>